<proteinExistence type="inferred from homology"/>
<dbReference type="EMBL" id="JADBJN010000001">
    <property type="protein sequence ID" value="KAG5680181.1"/>
    <property type="molecule type" value="Genomic_DNA"/>
</dbReference>
<feature type="transmembrane region" description="Helical" evidence="6">
    <location>
        <begin position="365"/>
        <end position="387"/>
    </location>
</feature>
<reference evidence="8" key="1">
    <citation type="submission" date="2021-03" db="EMBL/GenBank/DDBJ databases">
        <title>Chromosome level genome of the anhydrobiotic midge Polypedilum vanderplanki.</title>
        <authorList>
            <person name="Yoshida Y."/>
            <person name="Kikawada T."/>
            <person name="Gusev O."/>
        </authorList>
    </citation>
    <scope>NUCLEOTIDE SEQUENCE</scope>
    <source>
        <strain evidence="8">NIAS01</strain>
        <tissue evidence="8">Whole body or cell culture</tissue>
    </source>
</reference>
<evidence type="ECO:0000256" key="2">
    <source>
        <dbReference type="ARBA" id="ARBA00005241"/>
    </source>
</evidence>
<dbReference type="PROSITE" id="PS50850">
    <property type="entry name" value="MFS"/>
    <property type="match status" value="1"/>
</dbReference>
<feature type="transmembrane region" description="Helical" evidence="6">
    <location>
        <begin position="399"/>
        <end position="420"/>
    </location>
</feature>
<feature type="transmembrane region" description="Helical" evidence="6">
    <location>
        <begin position="460"/>
        <end position="479"/>
    </location>
</feature>
<feature type="domain" description="Major facilitator superfamily (MFS) profile" evidence="7">
    <location>
        <begin position="297"/>
        <end position="515"/>
    </location>
</feature>
<evidence type="ECO:0000256" key="4">
    <source>
        <dbReference type="ARBA" id="ARBA00022989"/>
    </source>
</evidence>
<dbReference type="PANTHER" id="PTHR16172">
    <property type="entry name" value="MAJOR FACILITATOR SUPERFAMILY DOMAIN-CONTAINING PROTEIN 6-LIKE"/>
    <property type="match status" value="1"/>
</dbReference>
<dbReference type="GO" id="GO:0022857">
    <property type="term" value="F:transmembrane transporter activity"/>
    <property type="evidence" value="ECO:0007669"/>
    <property type="project" value="InterPro"/>
</dbReference>
<keyword evidence="5 6" id="KW-0472">Membrane</keyword>
<dbReference type="InterPro" id="IPR051717">
    <property type="entry name" value="MFS_MFSD6"/>
</dbReference>
<evidence type="ECO:0000313" key="8">
    <source>
        <dbReference type="EMBL" id="KAG5680181.1"/>
    </source>
</evidence>
<dbReference type="InterPro" id="IPR020846">
    <property type="entry name" value="MFS_dom"/>
</dbReference>
<dbReference type="InterPro" id="IPR024989">
    <property type="entry name" value="MFS_assoc_dom"/>
</dbReference>
<evidence type="ECO:0000256" key="6">
    <source>
        <dbReference type="SAM" id="Phobius"/>
    </source>
</evidence>
<keyword evidence="3 6" id="KW-0812">Transmembrane</keyword>
<accession>A0A9J6CE24</accession>
<feature type="transmembrane region" description="Helical" evidence="6">
    <location>
        <begin position="75"/>
        <end position="94"/>
    </location>
</feature>
<feature type="transmembrane region" description="Helical" evidence="6">
    <location>
        <begin position="297"/>
        <end position="320"/>
    </location>
</feature>
<feature type="transmembrane region" description="Helical" evidence="6">
    <location>
        <begin position="432"/>
        <end position="454"/>
    </location>
</feature>
<evidence type="ECO:0000256" key="1">
    <source>
        <dbReference type="ARBA" id="ARBA00004141"/>
    </source>
</evidence>
<gene>
    <name evidence="8" type="ORF">PVAND_009706</name>
</gene>
<dbReference type="Proteomes" id="UP001107558">
    <property type="component" value="Chromosome 1"/>
</dbReference>
<keyword evidence="9" id="KW-1185">Reference proteome</keyword>
<evidence type="ECO:0000259" key="7">
    <source>
        <dbReference type="PROSITE" id="PS50850"/>
    </source>
</evidence>
<comment type="similarity">
    <text evidence="2">Belongs to the major facilitator superfamily. MFSD6 family.</text>
</comment>
<feature type="transmembrane region" description="Helical" evidence="6">
    <location>
        <begin position="12"/>
        <end position="31"/>
    </location>
</feature>
<protein>
    <recommendedName>
        <fullName evidence="7">Major facilitator superfamily (MFS) profile domain-containing protein</fullName>
    </recommendedName>
</protein>
<evidence type="ECO:0000313" key="9">
    <source>
        <dbReference type="Proteomes" id="UP001107558"/>
    </source>
</evidence>
<name>A0A9J6CE24_POLVA</name>
<feature type="transmembrane region" description="Helical" evidence="6">
    <location>
        <begin position="228"/>
        <end position="246"/>
    </location>
</feature>
<dbReference type="AlphaFoldDB" id="A0A9J6CE24"/>
<comment type="caution">
    <text evidence="8">The sequence shown here is derived from an EMBL/GenBank/DDBJ whole genome shotgun (WGS) entry which is preliminary data.</text>
</comment>
<feature type="transmembrane region" description="Helical" evidence="6">
    <location>
        <begin position="340"/>
        <end position="358"/>
    </location>
</feature>
<feature type="transmembrane region" description="Helical" evidence="6">
    <location>
        <begin position="252"/>
        <end position="271"/>
    </location>
</feature>
<feature type="transmembrane region" description="Helical" evidence="6">
    <location>
        <begin position="186"/>
        <end position="207"/>
    </location>
</feature>
<dbReference type="OrthoDB" id="10029266at2759"/>
<dbReference type="CDD" id="cd17335">
    <property type="entry name" value="MFS_MFSD6"/>
    <property type="match status" value="1"/>
</dbReference>
<dbReference type="Pfam" id="PF12832">
    <property type="entry name" value="MFS_1_like"/>
    <property type="match status" value="1"/>
</dbReference>
<evidence type="ECO:0000256" key="3">
    <source>
        <dbReference type="ARBA" id="ARBA00022692"/>
    </source>
</evidence>
<dbReference type="Gene3D" id="1.20.1250.20">
    <property type="entry name" value="MFS general substrate transporter like domains"/>
    <property type="match status" value="3"/>
</dbReference>
<dbReference type="InterPro" id="IPR036259">
    <property type="entry name" value="MFS_trans_sf"/>
</dbReference>
<comment type="subcellular location">
    <subcellularLocation>
        <location evidence="1">Membrane</location>
        <topology evidence="1">Multi-pass membrane protein</topology>
    </subcellularLocation>
</comment>
<dbReference type="PANTHER" id="PTHR16172:SF37">
    <property type="entry name" value="RE36877P"/>
    <property type="match status" value="1"/>
</dbReference>
<dbReference type="SUPFAM" id="SSF103473">
    <property type="entry name" value="MFS general substrate transporter"/>
    <property type="match status" value="1"/>
</dbReference>
<dbReference type="GO" id="GO:0016020">
    <property type="term" value="C:membrane"/>
    <property type="evidence" value="ECO:0007669"/>
    <property type="project" value="UniProtKB-SubCell"/>
</dbReference>
<keyword evidence="4 6" id="KW-1133">Transmembrane helix</keyword>
<evidence type="ECO:0000256" key="5">
    <source>
        <dbReference type="ARBA" id="ARBA00023136"/>
    </source>
</evidence>
<organism evidence="8 9">
    <name type="scientific">Polypedilum vanderplanki</name>
    <name type="common">Sleeping chironomid midge</name>
    <dbReference type="NCBI Taxonomy" id="319348"/>
    <lineage>
        <taxon>Eukaryota</taxon>
        <taxon>Metazoa</taxon>
        <taxon>Ecdysozoa</taxon>
        <taxon>Arthropoda</taxon>
        <taxon>Hexapoda</taxon>
        <taxon>Insecta</taxon>
        <taxon>Pterygota</taxon>
        <taxon>Neoptera</taxon>
        <taxon>Endopterygota</taxon>
        <taxon>Diptera</taxon>
        <taxon>Nematocera</taxon>
        <taxon>Chironomoidea</taxon>
        <taxon>Chironomidae</taxon>
        <taxon>Chironominae</taxon>
        <taxon>Polypedilum</taxon>
        <taxon>Polypedilum</taxon>
    </lineage>
</organism>
<sequence>MKIKVSKDLLPIKAHYFFFMGSLGPILPQMVVFGRQLGVSPTVMGFFLSMLPFLYFFAKPLVGMLADYFTKARKLIFLSLVAIMTLSYAGYIFLPQQTINNSFNVTDVPSCDFLNEKYNDRCLNYHTVICEIEENNYQELKVTKLHGEIQLCHKNGSEIQLINKILKCRTTEDIEAPSCFYKTATFWIFIFLTYMGTIGFNVGNSISDAICFDLLGEDRQMEYGQQRIYGSIGFGITSLIAGYAMDINGNDFTPAILIMLAFGFLDMFSIIKLKLPKLYSSESILKDVSRLLRHGKIVIFLIFATIAGIFDSFIFYYMFWHLEDVAEKAGMKDHVKLIEGMTVAAECLFGEVLFFLISGRIIKKLGYIHCLSFCFFCYTLRMFFISLMTNPWQLVFIEILMQGCTYALCYTCIVAYASVISPPGTSATVQGVVAGMDDGLGFSIGSIIGGFLFQKLGGKRSFQIFTVLALMTCIAHIILRPVSTEDSRTNNYEKNDKSRTNGQAVEEEKLALEVL</sequence>
<feature type="transmembrane region" description="Helical" evidence="6">
    <location>
        <begin position="43"/>
        <end position="63"/>
    </location>
</feature>